<dbReference type="EMBL" id="KI913955">
    <property type="protein sequence ID" value="ETW06322.1"/>
    <property type="molecule type" value="Genomic_DNA"/>
</dbReference>
<dbReference type="InterPro" id="IPR027806">
    <property type="entry name" value="HARBI1_dom"/>
</dbReference>
<protein>
    <recommendedName>
        <fullName evidence="3">DDE Tnp4 domain-containing protein</fullName>
    </recommendedName>
</protein>
<organism evidence="4">
    <name type="scientific">Aphanomyces invadans</name>
    <dbReference type="NCBI Taxonomy" id="157072"/>
    <lineage>
        <taxon>Eukaryota</taxon>
        <taxon>Sar</taxon>
        <taxon>Stramenopiles</taxon>
        <taxon>Oomycota</taxon>
        <taxon>Saprolegniomycetes</taxon>
        <taxon>Saprolegniales</taxon>
        <taxon>Verrucalvaceae</taxon>
        <taxon>Aphanomyces</taxon>
    </lineage>
</organism>
<keyword evidence="2" id="KW-0479">Metal-binding</keyword>
<dbReference type="VEuPathDB" id="FungiDB:H310_02606"/>
<sequence length="420" mass="48098">MNITAMLESFNLQTVSDQLFLDESLEDFGQLVQEESEAPAYTNPIIDKVLEEGGPEAFRTFCNFTPPEFDTLWGMVECALNARFNDGRGRKSTTTPRDALFVTFVVLKYYQTWEKHAMDFRMKAPTLEKMVLKVIDTVQPVLYDRLVTMPSMSQLRESNKLFRNFPYAKYATDVKFQPSHRPTGRFGEQKYYYSGKHKLYGLKLEASVSPEGFLADMSLFSPGSVSDVTIFRDRMDVHAAALAKTDTERSINDNGELFAAYPDHWAVLVDMGYTGLTSVARAVYPKKRPANGSLDRHDLDRNAAVSSDRVVVENFFGRVCLLWKISYSTFVWGTKVYDAIQRLTFALTNFHVSLLPLRQDDHHQYRSVLARYARMAEESKTRRAGIQRRYLQRRAERMANRCGHARRLSMMHTASIAEAA</sequence>
<dbReference type="eggNOG" id="ENOG502RYHR">
    <property type="taxonomic scope" value="Eukaryota"/>
</dbReference>
<reference evidence="4" key="1">
    <citation type="submission" date="2013-12" db="EMBL/GenBank/DDBJ databases">
        <title>The Genome Sequence of Aphanomyces invadans NJM9701.</title>
        <authorList>
            <consortium name="The Broad Institute Genomics Platform"/>
            <person name="Russ C."/>
            <person name="Tyler B."/>
            <person name="van West P."/>
            <person name="Dieguez-Uribeondo J."/>
            <person name="Young S.K."/>
            <person name="Zeng Q."/>
            <person name="Gargeya S."/>
            <person name="Fitzgerald M."/>
            <person name="Abouelleil A."/>
            <person name="Alvarado L."/>
            <person name="Chapman S.B."/>
            <person name="Gainer-Dewar J."/>
            <person name="Goldberg J."/>
            <person name="Griggs A."/>
            <person name="Gujja S."/>
            <person name="Hansen M."/>
            <person name="Howarth C."/>
            <person name="Imamovic A."/>
            <person name="Ireland A."/>
            <person name="Larimer J."/>
            <person name="McCowan C."/>
            <person name="Murphy C."/>
            <person name="Pearson M."/>
            <person name="Poon T.W."/>
            <person name="Priest M."/>
            <person name="Roberts A."/>
            <person name="Saif S."/>
            <person name="Shea T."/>
            <person name="Sykes S."/>
            <person name="Wortman J."/>
            <person name="Nusbaum C."/>
            <person name="Birren B."/>
        </authorList>
    </citation>
    <scope>NUCLEOTIDE SEQUENCE [LARGE SCALE GENOMIC DNA]</scope>
    <source>
        <strain evidence="4">NJM9701</strain>
    </source>
</reference>
<evidence type="ECO:0000313" key="4">
    <source>
        <dbReference type="EMBL" id="ETW06322.1"/>
    </source>
</evidence>
<comment type="cofactor">
    <cofactor evidence="1">
        <name>a divalent metal cation</name>
        <dbReference type="ChEBI" id="CHEBI:60240"/>
    </cofactor>
</comment>
<evidence type="ECO:0000256" key="2">
    <source>
        <dbReference type="ARBA" id="ARBA00022723"/>
    </source>
</evidence>
<dbReference type="GO" id="GO:0046872">
    <property type="term" value="F:metal ion binding"/>
    <property type="evidence" value="ECO:0007669"/>
    <property type="project" value="UniProtKB-KW"/>
</dbReference>
<evidence type="ECO:0000256" key="1">
    <source>
        <dbReference type="ARBA" id="ARBA00001968"/>
    </source>
</evidence>
<dbReference type="Pfam" id="PF13359">
    <property type="entry name" value="DDE_Tnp_4"/>
    <property type="match status" value="1"/>
</dbReference>
<evidence type="ECO:0000259" key="3">
    <source>
        <dbReference type="Pfam" id="PF13359"/>
    </source>
</evidence>
<dbReference type="AlphaFoldDB" id="A0A024UKE2"/>
<proteinExistence type="predicted"/>
<feature type="domain" description="DDE Tnp4" evidence="3">
    <location>
        <begin position="181"/>
        <end position="349"/>
    </location>
</feature>
<dbReference type="OrthoDB" id="164601at2759"/>
<name>A0A024UKE2_9STRA</name>
<gene>
    <name evidence="4" type="ORF">H310_02606</name>
</gene>
<dbReference type="RefSeq" id="XP_008864397.1">
    <property type="nucleotide sequence ID" value="XM_008866175.1"/>
</dbReference>
<dbReference type="GeneID" id="20079656"/>
<accession>A0A024UKE2</accession>